<dbReference type="InterPro" id="IPR005846">
    <property type="entry name" value="A-D-PHexomutase_a/b/a-III"/>
</dbReference>
<dbReference type="GO" id="GO:0005975">
    <property type="term" value="P:carbohydrate metabolic process"/>
    <property type="evidence" value="ECO:0007669"/>
    <property type="project" value="InterPro"/>
</dbReference>
<dbReference type="Pfam" id="PF02880">
    <property type="entry name" value="PGM_PMM_III"/>
    <property type="match status" value="1"/>
</dbReference>
<comment type="similarity">
    <text evidence="2 7">Belongs to the phosphohexose mutase family.</text>
</comment>
<feature type="domain" description="Alpha-D-phosphohexomutase alpha/beta/alpha" evidence="11">
    <location>
        <begin position="316"/>
        <end position="421"/>
    </location>
</feature>
<dbReference type="AlphaFoldDB" id="A0A437NWN8"/>
<dbReference type="InterPro" id="IPR005844">
    <property type="entry name" value="A-D-PHexomutase_a/b/a-I"/>
</dbReference>
<evidence type="ECO:0000256" key="5">
    <source>
        <dbReference type="ARBA" id="ARBA00022842"/>
    </source>
</evidence>
<feature type="domain" description="Alpha-D-phosphohexomutase alpha/beta/alpha" evidence="9">
    <location>
        <begin position="47"/>
        <end position="183"/>
    </location>
</feature>
<sequence>MQDTELLAQADTWLAEDPDPETREELARLIESADTEALAERFAGTLQFGTAGLRGELGAGPMRMNRSVVIRAAAGLAAYLKGKGEAGGLVVIGYDARHKSADFARDTAAVMTGAGLRAAVLPRPLPTPVLAFAIRHLGAVAGVEVTASHNPPRDNGYKVYLGDGSQIVSPADTEIAAEIKAIHSLHDVPRPTTGWETLSEDVLEAYLARTDAVLSPDSPRTARTVYTAMHGVGKDTLLAAFARAGFPEPVLVQEQAEPDPDFPTVAFPNPEEPGAMDLSFKKATQTNPDLIIANDPDADRCAVAVKENENWRMLRGDEVGALLAAHLVSRGATGVFAESIVSSSLLSRIAAAADLPYEETLTGFKWIARVKNLRYGYEEALGYCVDPEGVRDKDGITAALLITELASSLKEQGRTLLDALDDLALTHGLHATDQLSVRVKDLSLITRAMRTLRETPPKELAGLKVTKAEDLTQGTESLPPTDGLRYTLEGARVIVRPSGTEPKLKCYLEVVIPVDTAKNLQPAKTEATRVLTAIKRDLSTAAGI</sequence>
<evidence type="ECO:0000259" key="10">
    <source>
        <dbReference type="Pfam" id="PF02879"/>
    </source>
</evidence>
<evidence type="ECO:0000313" key="13">
    <source>
        <dbReference type="Proteomes" id="UP000283128"/>
    </source>
</evidence>
<dbReference type="GO" id="GO:0008973">
    <property type="term" value="F:phosphopentomutase activity"/>
    <property type="evidence" value="ECO:0007669"/>
    <property type="project" value="TreeGrafter"/>
</dbReference>
<keyword evidence="6" id="KW-0413">Isomerase</keyword>
<dbReference type="Pfam" id="PF00408">
    <property type="entry name" value="PGM_PMM_IV"/>
    <property type="match status" value="1"/>
</dbReference>
<evidence type="ECO:0000313" key="12">
    <source>
        <dbReference type="EMBL" id="RVU14426.1"/>
    </source>
</evidence>
<keyword evidence="3" id="KW-0597">Phosphoprotein</keyword>
<dbReference type="OrthoDB" id="9806956at2"/>
<dbReference type="SUPFAM" id="SSF53738">
    <property type="entry name" value="Phosphoglucomutase, first 3 domains"/>
    <property type="match status" value="3"/>
</dbReference>
<dbReference type="InterPro" id="IPR036900">
    <property type="entry name" value="A-D-PHexomutase_C_sf"/>
</dbReference>
<dbReference type="Gene3D" id="3.40.120.10">
    <property type="entry name" value="Alpha-D-Glucose-1,6-Bisphosphate, subunit A, domain 3"/>
    <property type="match status" value="3"/>
</dbReference>
<dbReference type="Gene3D" id="3.30.310.50">
    <property type="entry name" value="Alpha-D-phosphohexomutase, C-terminal domain"/>
    <property type="match status" value="1"/>
</dbReference>
<reference evidence="12 13" key="1">
    <citation type="submission" date="2019-01" db="EMBL/GenBank/DDBJ databases">
        <title>Genome sequences of Streptomyces and Rhizobium isolates collected from root and soil.</title>
        <authorList>
            <person name="Chhettri S."/>
            <person name="Sevigny J.L."/>
            <person name="Sen A."/>
            <person name="Ennis N."/>
            <person name="Tisa L."/>
        </authorList>
    </citation>
    <scope>NUCLEOTIDE SEQUENCE [LARGE SCALE GENOMIC DNA]</scope>
    <source>
        <strain evidence="12 13">San01</strain>
    </source>
</reference>
<dbReference type="InterPro" id="IPR016066">
    <property type="entry name" value="A-D-PHexomutase_CS"/>
</dbReference>
<feature type="domain" description="Alpha-D-phosphohexomutase alpha/beta/alpha" evidence="10">
    <location>
        <begin position="211"/>
        <end position="306"/>
    </location>
</feature>
<dbReference type="SUPFAM" id="SSF55957">
    <property type="entry name" value="Phosphoglucomutase, C-terminal domain"/>
    <property type="match status" value="1"/>
</dbReference>
<dbReference type="InterPro" id="IPR016055">
    <property type="entry name" value="A-D-PHexomutase_a/b/a-I/II/III"/>
</dbReference>
<dbReference type="Proteomes" id="UP000283128">
    <property type="component" value="Unassembled WGS sequence"/>
</dbReference>
<dbReference type="PANTHER" id="PTHR45745:SF1">
    <property type="entry name" value="PHOSPHOGLUCOMUTASE 2B-RELATED"/>
    <property type="match status" value="1"/>
</dbReference>
<dbReference type="InterPro" id="IPR005845">
    <property type="entry name" value="A-D-PHexomutase_a/b/a-II"/>
</dbReference>
<dbReference type="PROSITE" id="PS00710">
    <property type="entry name" value="PGM_PMM"/>
    <property type="match status" value="1"/>
</dbReference>
<dbReference type="GO" id="GO:0000287">
    <property type="term" value="F:magnesium ion binding"/>
    <property type="evidence" value="ECO:0007669"/>
    <property type="project" value="InterPro"/>
</dbReference>
<dbReference type="EMBL" id="RZYA01000045">
    <property type="protein sequence ID" value="RVU14426.1"/>
    <property type="molecule type" value="Genomic_DNA"/>
</dbReference>
<evidence type="ECO:0000256" key="4">
    <source>
        <dbReference type="ARBA" id="ARBA00022723"/>
    </source>
</evidence>
<keyword evidence="13" id="KW-1185">Reference proteome</keyword>
<evidence type="ECO:0000259" key="8">
    <source>
        <dbReference type="Pfam" id="PF00408"/>
    </source>
</evidence>
<protein>
    <submittedName>
        <fullName evidence="12">Phospho-sugar mutase</fullName>
    </submittedName>
</protein>
<proteinExistence type="inferred from homology"/>
<dbReference type="Pfam" id="PF02879">
    <property type="entry name" value="PGM_PMM_II"/>
    <property type="match status" value="1"/>
</dbReference>
<organism evidence="12 13">
    <name type="scientific">Streptomyces antnestii</name>
    <dbReference type="NCBI Taxonomy" id="2494256"/>
    <lineage>
        <taxon>Bacteria</taxon>
        <taxon>Bacillati</taxon>
        <taxon>Actinomycetota</taxon>
        <taxon>Actinomycetes</taxon>
        <taxon>Kitasatosporales</taxon>
        <taxon>Streptomycetaceae</taxon>
        <taxon>Streptomyces</taxon>
    </lineage>
</organism>
<evidence type="ECO:0000256" key="3">
    <source>
        <dbReference type="ARBA" id="ARBA00022553"/>
    </source>
</evidence>
<feature type="domain" description="Alpha-D-phosphohexomutase C-terminal" evidence="8">
    <location>
        <begin position="457"/>
        <end position="521"/>
    </location>
</feature>
<evidence type="ECO:0000256" key="2">
    <source>
        <dbReference type="ARBA" id="ARBA00010231"/>
    </source>
</evidence>
<comment type="cofactor">
    <cofactor evidence="1">
        <name>Mg(2+)</name>
        <dbReference type="ChEBI" id="CHEBI:18420"/>
    </cofactor>
</comment>
<evidence type="ECO:0000259" key="11">
    <source>
        <dbReference type="Pfam" id="PF02880"/>
    </source>
</evidence>
<accession>A0A437NWN8</accession>
<evidence type="ECO:0000256" key="6">
    <source>
        <dbReference type="ARBA" id="ARBA00023235"/>
    </source>
</evidence>
<keyword evidence="4 7" id="KW-0479">Metal-binding</keyword>
<keyword evidence="5 7" id="KW-0460">Magnesium</keyword>
<name>A0A437NWN8_9ACTN</name>
<dbReference type="GO" id="GO:0006166">
    <property type="term" value="P:purine ribonucleoside salvage"/>
    <property type="evidence" value="ECO:0007669"/>
    <property type="project" value="TreeGrafter"/>
</dbReference>
<evidence type="ECO:0000256" key="7">
    <source>
        <dbReference type="RuleBase" id="RU004326"/>
    </source>
</evidence>
<evidence type="ECO:0000256" key="1">
    <source>
        <dbReference type="ARBA" id="ARBA00001946"/>
    </source>
</evidence>
<evidence type="ECO:0000259" key="9">
    <source>
        <dbReference type="Pfam" id="PF02878"/>
    </source>
</evidence>
<dbReference type="InterPro" id="IPR005843">
    <property type="entry name" value="A-D-PHexomutase_C"/>
</dbReference>
<comment type="caution">
    <text evidence="12">The sequence shown here is derived from an EMBL/GenBank/DDBJ whole genome shotgun (WGS) entry which is preliminary data.</text>
</comment>
<dbReference type="PANTHER" id="PTHR45745">
    <property type="entry name" value="PHOSPHOMANNOMUTASE 45A"/>
    <property type="match status" value="1"/>
</dbReference>
<dbReference type="Pfam" id="PF02878">
    <property type="entry name" value="PGM_PMM_I"/>
    <property type="match status" value="1"/>
</dbReference>
<gene>
    <name evidence="12" type="ORF">EOT10_40755</name>
</gene>
<dbReference type="CDD" id="cd05799">
    <property type="entry name" value="PGM2"/>
    <property type="match status" value="1"/>
</dbReference>